<dbReference type="AlphaFoldDB" id="A0A8E2DU57"/>
<evidence type="ECO:0000256" key="1">
    <source>
        <dbReference type="SAM" id="MobiDB-lite"/>
    </source>
</evidence>
<dbReference type="Proteomes" id="UP000250043">
    <property type="component" value="Unassembled WGS sequence"/>
</dbReference>
<feature type="compositionally biased region" description="Polar residues" evidence="1">
    <location>
        <begin position="149"/>
        <end position="163"/>
    </location>
</feature>
<organism evidence="2 3">
    <name type="scientific">Obba rivulosa</name>
    <dbReference type="NCBI Taxonomy" id="1052685"/>
    <lineage>
        <taxon>Eukaryota</taxon>
        <taxon>Fungi</taxon>
        <taxon>Dikarya</taxon>
        <taxon>Basidiomycota</taxon>
        <taxon>Agaricomycotina</taxon>
        <taxon>Agaricomycetes</taxon>
        <taxon>Polyporales</taxon>
        <taxon>Gelatoporiaceae</taxon>
        <taxon>Obba</taxon>
    </lineage>
</organism>
<feature type="region of interest" description="Disordered" evidence="1">
    <location>
        <begin position="135"/>
        <end position="178"/>
    </location>
</feature>
<sequence length="178" mass="19727">MRNSAECPKKGRRARMRANCSICERGAAKELSCNVHMGQCYAVSVLLGCRMLLPCRWRGRRMCACGFRVLSECAYVLSTISHAYHATSHVRLRLPAAHSPMLNSKSRISPRCILLSMSLLSRPLRVIRDHYPRAQTLPQPGPSVPDLGSVTQCPTSAPPSQDLHNPFSIPRVDPPVEP</sequence>
<evidence type="ECO:0000313" key="2">
    <source>
        <dbReference type="EMBL" id="OCH95697.1"/>
    </source>
</evidence>
<gene>
    <name evidence="2" type="ORF">OBBRIDRAFT_497806</name>
</gene>
<proteinExistence type="predicted"/>
<protein>
    <submittedName>
        <fullName evidence="2">Uncharacterized protein</fullName>
    </submittedName>
</protein>
<dbReference type="EMBL" id="KV722334">
    <property type="protein sequence ID" value="OCH95697.1"/>
    <property type="molecule type" value="Genomic_DNA"/>
</dbReference>
<evidence type="ECO:0000313" key="3">
    <source>
        <dbReference type="Proteomes" id="UP000250043"/>
    </source>
</evidence>
<name>A0A8E2DU57_9APHY</name>
<keyword evidence="3" id="KW-1185">Reference proteome</keyword>
<accession>A0A8E2DU57</accession>
<reference evidence="2 3" key="1">
    <citation type="submission" date="2016-07" db="EMBL/GenBank/DDBJ databases">
        <title>Draft genome of the white-rot fungus Obba rivulosa 3A-2.</title>
        <authorList>
            <consortium name="DOE Joint Genome Institute"/>
            <person name="Miettinen O."/>
            <person name="Riley R."/>
            <person name="Acob R."/>
            <person name="Barry K."/>
            <person name="Cullen D."/>
            <person name="De Vries R."/>
            <person name="Hainaut M."/>
            <person name="Hatakka A."/>
            <person name="Henrissat B."/>
            <person name="Hilden K."/>
            <person name="Kuo R."/>
            <person name="Labutti K."/>
            <person name="Lipzen A."/>
            <person name="Makela M.R."/>
            <person name="Sandor L."/>
            <person name="Spatafora J.W."/>
            <person name="Grigoriev I.V."/>
            <person name="Hibbett D.S."/>
        </authorList>
    </citation>
    <scope>NUCLEOTIDE SEQUENCE [LARGE SCALE GENOMIC DNA]</scope>
    <source>
        <strain evidence="2 3">3A-2</strain>
    </source>
</reference>